<dbReference type="InterPro" id="IPR036770">
    <property type="entry name" value="Ankyrin_rpt-contain_sf"/>
</dbReference>
<gene>
    <name evidence="4" type="ORF">EHT87_29075</name>
</gene>
<dbReference type="AlphaFoldDB" id="A0A3P1CAF6"/>
<dbReference type="SUPFAM" id="SSF48403">
    <property type="entry name" value="Ankyrin repeat"/>
    <property type="match status" value="1"/>
</dbReference>
<keyword evidence="5" id="KW-1185">Reference proteome</keyword>
<evidence type="ECO:0000256" key="3">
    <source>
        <dbReference type="SAM" id="Phobius"/>
    </source>
</evidence>
<proteinExistence type="predicted"/>
<comment type="caution">
    <text evidence="4">The sequence shown here is derived from an EMBL/GenBank/DDBJ whole genome shotgun (WGS) entry which is preliminary data.</text>
</comment>
<name>A0A3P1CAF6_9BACT</name>
<dbReference type="Proteomes" id="UP000274271">
    <property type="component" value="Unassembled WGS sequence"/>
</dbReference>
<dbReference type="EMBL" id="RQJP01000007">
    <property type="protein sequence ID" value="RRB10287.1"/>
    <property type="molecule type" value="Genomic_DNA"/>
</dbReference>
<feature type="transmembrane region" description="Helical" evidence="3">
    <location>
        <begin position="66"/>
        <end position="84"/>
    </location>
</feature>
<dbReference type="Pfam" id="PF00023">
    <property type="entry name" value="Ank"/>
    <property type="match status" value="1"/>
</dbReference>
<organism evidence="4 5">
    <name type="scientific">Larkinella knui</name>
    <dbReference type="NCBI Taxonomy" id="2025310"/>
    <lineage>
        <taxon>Bacteria</taxon>
        <taxon>Pseudomonadati</taxon>
        <taxon>Bacteroidota</taxon>
        <taxon>Cytophagia</taxon>
        <taxon>Cytophagales</taxon>
        <taxon>Spirosomataceae</taxon>
        <taxon>Larkinella</taxon>
    </lineage>
</organism>
<feature type="transmembrane region" description="Helical" evidence="3">
    <location>
        <begin position="38"/>
        <end position="60"/>
    </location>
</feature>
<sequence>MKIIALVNGSLIGCYAVLIVYLALTLNQSGTDAAGRGLAVGYLFVGAILLVAVLGLNLLPFPVTKITVLVALLVPLVLGLRELAGNFYVTQRAGAEDQGRWDGSYYFKDPDQRRIAEAIAANAIPQLKTLLTEPQPRLNESGEEHTTLLDFAAMRAAGMYNEPFSVEALALLLAKGATFETADSLHTATHVRVARQSPAALLGWFLKQGANPNAKHRQNQDLPILFVVLDDPKERLEKVKLLLDYGADPNASYPLADYGWLAGHSALLAAARQDLWEVCQALLEHGADPAIAGPQNLDFRKLMAQREVMYAEAGTTPAAFIALQKSLNR</sequence>
<keyword evidence="3" id="KW-1133">Transmembrane helix</keyword>
<dbReference type="RefSeq" id="WP_124910300.1">
    <property type="nucleotide sequence ID" value="NZ_RQJP01000007.1"/>
</dbReference>
<dbReference type="OrthoDB" id="931273at2"/>
<evidence type="ECO:0000313" key="5">
    <source>
        <dbReference type="Proteomes" id="UP000274271"/>
    </source>
</evidence>
<reference evidence="4 5" key="1">
    <citation type="submission" date="2018-11" db="EMBL/GenBank/DDBJ databases">
        <authorList>
            <person name="Zhou Z."/>
            <person name="Wang G."/>
        </authorList>
    </citation>
    <scope>NUCLEOTIDE SEQUENCE [LARGE SCALE GENOMIC DNA]</scope>
    <source>
        <strain evidence="4 5">KCTC42998</strain>
    </source>
</reference>
<dbReference type="InterPro" id="IPR002110">
    <property type="entry name" value="Ankyrin_rpt"/>
</dbReference>
<accession>A0A3P1CAF6</accession>
<evidence type="ECO:0000256" key="2">
    <source>
        <dbReference type="ARBA" id="ARBA00023043"/>
    </source>
</evidence>
<keyword evidence="3" id="KW-0472">Membrane</keyword>
<dbReference type="PANTHER" id="PTHR24189">
    <property type="entry name" value="MYOTROPHIN"/>
    <property type="match status" value="1"/>
</dbReference>
<evidence type="ECO:0000313" key="4">
    <source>
        <dbReference type="EMBL" id="RRB10287.1"/>
    </source>
</evidence>
<dbReference type="SMART" id="SM00248">
    <property type="entry name" value="ANK"/>
    <property type="match status" value="3"/>
</dbReference>
<dbReference type="Gene3D" id="1.25.40.20">
    <property type="entry name" value="Ankyrin repeat-containing domain"/>
    <property type="match status" value="1"/>
</dbReference>
<keyword evidence="1" id="KW-0677">Repeat</keyword>
<dbReference type="PANTHER" id="PTHR24189:SF50">
    <property type="entry name" value="ANKYRIN REPEAT AND SOCS BOX PROTEIN 2"/>
    <property type="match status" value="1"/>
</dbReference>
<feature type="transmembrane region" description="Helical" evidence="3">
    <location>
        <begin position="6"/>
        <end position="26"/>
    </location>
</feature>
<dbReference type="InterPro" id="IPR050745">
    <property type="entry name" value="Multifunctional_regulatory"/>
</dbReference>
<keyword evidence="3" id="KW-0812">Transmembrane</keyword>
<evidence type="ECO:0000256" key="1">
    <source>
        <dbReference type="ARBA" id="ARBA00022737"/>
    </source>
</evidence>
<keyword evidence="2" id="KW-0040">ANK repeat</keyword>
<protein>
    <submittedName>
        <fullName evidence="4">Ankyrin repeat domain-containing protein</fullName>
    </submittedName>
</protein>